<dbReference type="PROSITE" id="PS00028">
    <property type="entry name" value="ZINC_FINGER_C2H2_1"/>
    <property type="match status" value="2"/>
</dbReference>
<dbReference type="InterPro" id="IPR051059">
    <property type="entry name" value="VerF-like"/>
</dbReference>
<dbReference type="GeneID" id="64969522"/>
<dbReference type="OrthoDB" id="1405595at2759"/>
<dbReference type="GO" id="GO:0000981">
    <property type="term" value="F:DNA-binding transcription factor activity, RNA polymerase II-specific"/>
    <property type="evidence" value="ECO:0007669"/>
    <property type="project" value="InterPro"/>
</dbReference>
<keyword evidence="11" id="KW-1185">Reference proteome</keyword>
<dbReference type="Pfam" id="PF04082">
    <property type="entry name" value="Fungal_trans"/>
    <property type="match status" value="1"/>
</dbReference>
<dbReference type="PANTHER" id="PTHR40626:SF11">
    <property type="entry name" value="ZINC FINGER PROTEIN YPR022C"/>
    <property type="match status" value="1"/>
</dbReference>
<feature type="domain" description="C2H2-type" evidence="9">
    <location>
        <begin position="17"/>
        <end position="45"/>
    </location>
</feature>
<accession>A0A7R7XDN7</accession>
<dbReference type="Gene3D" id="3.30.160.60">
    <property type="entry name" value="Classic Zinc Finger"/>
    <property type="match status" value="1"/>
</dbReference>
<keyword evidence="5" id="KW-0862">Zinc</keyword>
<sequence length="702" mass="77747">MDMMDVLAAPGDQEKPFACPTCAVRFTRQENLTRHTASVHRQPNLKRYSCSQCGVGFARSDLRKRHIRKYHLVESPSNDTDGPNNGSKLSTPVQPSIPATTSTSGTFAKQNVDTASIQREACERPPMPQSSAAFSASNISWIFKLPLFISAYFEGFQPILPVIHQPTFDAASTPEPLLQAVACIGAIYHASGDHGDISLALIQSGIQSLDSYVETHGCAGFREVWVLQAYVLFEYFAFHSCDDILFEMALGIHRRLVHALRKYQLLQDSQPSDGLAVIPDLESLLSGAYVERDWRSAVTIEARKRVIYSLYYLDVQMSICCNIRPLLTALEIKYDLPCSENIWSAPTASAWQAFVLDQDCSLNEAEDDAANRNPRPAQGDLYSTLMHLMSPAPPGKRLGLLWRSAFAGLVLVMQIQMMVRDLILGSTFLYHNIRSQDDKERRRLSIVPESARAQVMEALNTLADLMPTVQQVQETTEANLGHHELDGAATADVGLWNQVWIAWHYTVLCLTHQDGLLTNGVVEYGLPTAISTSWELGKPRSKHLRDVYEDRDVIRVAASLENIQGLLMDSVGVVNQGTDRVPEDPFITILGFKSCLMGWRTVRLLALGLQERSGSHSNVYKISARVLMQNILTSIGLKDEKVSRHADGQQGVTPGSAKGFSILNGYEAQYLSCVEAVVAKRNMWPVTTWIEAVFAEAGASTS</sequence>
<evidence type="ECO:0000259" key="9">
    <source>
        <dbReference type="PROSITE" id="PS50157"/>
    </source>
</evidence>
<dbReference type="GO" id="GO:0000785">
    <property type="term" value="C:chromatin"/>
    <property type="evidence" value="ECO:0007669"/>
    <property type="project" value="TreeGrafter"/>
</dbReference>
<evidence type="ECO:0000313" key="11">
    <source>
        <dbReference type="Proteomes" id="UP000654913"/>
    </source>
</evidence>
<proteinExistence type="predicted"/>
<keyword evidence="3" id="KW-0677">Repeat</keyword>
<feature type="region of interest" description="Disordered" evidence="8">
    <location>
        <begin position="72"/>
        <end position="109"/>
    </location>
</feature>
<dbReference type="SMART" id="SM00355">
    <property type="entry name" value="ZnF_C2H2"/>
    <property type="match status" value="2"/>
</dbReference>
<evidence type="ECO:0000256" key="1">
    <source>
        <dbReference type="ARBA" id="ARBA00004123"/>
    </source>
</evidence>
<keyword evidence="4 7" id="KW-0863">Zinc-finger</keyword>
<keyword evidence="6" id="KW-0539">Nucleus</keyword>
<evidence type="ECO:0000256" key="4">
    <source>
        <dbReference type="ARBA" id="ARBA00022771"/>
    </source>
</evidence>
<protein>
    <recommendedName>
        <fullName evidence="9">C2H2-type domain-containing protein</fullName>
    </recommendedName>
</protein>
<feature type="domain" description="C2H2-type" evidence="9">
    <location>
        <begin position="48"/>
        <end position="76"/>
    </location>
</feature>
<dbReference type="SUPFAM" id="SSF57667">
    <property type="entry name" value="beta-beta-alpha zinc fingers"/>
    <property type="match status" value="1"/>
</dbReference>
<dbReference type="InterPro" id="IPR036236">
    <property type="entry name" value="Znf_C2H2_sf"/>
</dbReference>
<evidence type="ECO:0000256" key="2">
    <source>
        <dbReference type="ARBA" id="ARBA00022723"/>
    </source>
</evidence>
<evidence type="ECO:0000256" key="3">
    <source>
        <dbReference type="ARBA" id="ARBA00022737"/>
    </source>
</evidence>
<feature type="compositionally biased region" description="Polar residues" evidence="8">
    <location>
        <begin position="75"/>
        <end position="109"/>
    </location>
</feature>
<comment type="subcellular location">
    <subcellularLocation>
        <location evidence="1">Nucleus</location>
    </subcellularLocation>
</comment>
<dbReference type="RefSeq" id="XP_041551711.1">
    <property type="nucleotide sequence ID" value="XM_041698536.1"/>
</dbReference>
<dbReference type="InterPro" id="IPR013087">
    <property type="entry name" value="Znf_C2H2_type"/>
</dbReference>
<reference evidence="10" key="2">
    <citation type="submission" date="2021-02" db="EMBL/GenBank/DDBJ databases">
        <title>Aspergillus puulaauensis MK2 genome sequence.</title>
        <authorList>
            <person name="Futagami T."/>
            <person name="Mori K."/>
            <person name="Kadooka C."/>
            <person name="Tanaka T."/>
        </authorList>
    </citation>
    <scope>NUCLEOTIDE SEQUENCE</scope>
    <source>
        <strain evidence="10">MK2</strain>
    </source>
</reference>
<keyword evidence="2" id="KW-0479">Metal-binding</keyword>
<name>A0A7R7XDN7_9EURO</name>
<dbReference type="EMBL" id="AP024443">
    <property type="protein sequence ID" value="BCS19517.1"/>
    <property type="molecule type" value="Genomic_DNA"/>
</dbReference>
<evidence type="ECO:0000256" key="6">
    <source>
        <dbReference type="ARBA" id="ARBA00023242"/>
    </source>
</evidence>
<evidence type="ECO:0000256" key="5">
    <source>
        <dbReference type="ARBA" id="ARBA00022833"/>
    </source>
</evidence>
<organism evidence="10 11">
    <name type="scientific">Aspergillus puulaauensis</name>
    <dbReference type="NCBI Taxonomy" id="1220207"/>
    <lineage>
        <taxon>Eukaryota</taxon>
        <taxon>Fungi</taxon>
        <taxon>Dikarya</taxon>
        <taxon>Ascomycota</taxon>
        <taxon>Pezizomycotina</taxon>
        <taxon>Eurotiomycetes</taxon>
        <taxon>Eurotiomycetidae</taxon>
        <taxon>Eurotiales</taxon>
        <taxon>Aspergillaceae</taxon>
        <taxon>Aspergillus</taxon>
    </lineage>
</organism>
<dbReference type="GO" id="GO:0000978">
    <property type="term" value="F:RNA polymerase II cis-regulatory region sequence-specific DNA binding"/>
    <property type="evidence" value="ECO:0007669"/>
    <property type="project" value="InterPro"/>
</dbReference>
<dbReference type="AlphaFoldDB" id="A0A7R7XDN7"/>
<dbReference type="GO" id="GO:0006351">
    <property type="term" value="P:DNA-templated transcription"/>
    <property type="evidence" value="ECO:0007669"/>
    <property type="project" value="InterPro"/>
</dbReference>
<gene>
    <name evidence="10" type="ORF">APUU_12345A</name>
</gene>
<dbReference type="KEGG" id="apuu:APUU_12345A"/>
<evidence type="ECO:0000313" key="10">
    <source>
        <dbReference type="EMBL" id="BCS19517.1"/>
    </source>
</evidence>
<evidence type="ECO:0000256" key="8">
    <source>
        <dbReference type="SAM" id="MobiDB-lite"/>
    </source>
</evidence>
<dbReference type="InterPro" id="IPR007219">
    <property type="entry name" value="XnlR_reg_dom"/>
</dbReference>
<evidence type="ECO:0000256" key="7">
    <source>
        <dbReference type="PROSITE-ProRule" id="PRU00042"/>
    </source>
</evidence>
<reference evidence="10" key="1">
    <citation type="submission" date="2021-01" db="EMBL/GenBank/DDBJ databases">
        <authorList>
            <consortium name="Aspergillus puulaauensis MK2 genome sequencing consortium"/>
            <person name="Kazuki M."/>
            <person name="Futagami T."/>
        </authorList>
    </citation>
    <scope>NUCLEOTIDE SEQUENCE</scope>
    <source>
        <strain evidence="10">MK2</strain>
    </source>
</reference>
<dbReference type="PANTHER" id="PTHR40626">
    <property type="entry name" value="MIP31509P"/>
    <property type="match status" value="1"/>
</dbReference>
<dbReference type="CDD" id="cd12148">
    <property type="entry name" value="fungal_TF_MHR"/>
    <property type="match status" value="1"/>
</dbReference>
<dbReference type="PROSITE" id="PS50157">
    <property type="entry name" value="ZINC_FINGER_C2H2_2"/>
    <property type="match status" value="2"/>
</dbReference>
<dbReference type="Pfam" id="PF00096">
    <property type="entry name" value="zf-C2H2"/>
    <property type="match status" value="2"/>
</dbReference>
<dbReference type="FunFam" id="3.30.160.60:FF:000100">
    <property type="entry name" value="Zinc finger 45-like"/>
    <property type="match status" value="1"/>
</dbReference>
<dbReference type="GO" id="GO:0008270">
    <property type="term" value="F:zinc ion binding"/>
    <property type="evidence" value="ECO:0007669"/>
    <property type="project" value="UniProtKB-KW"/>
</dbReference>
<dbReference type="Proteomes" id="UP000654913">
    <property type="component" value="Chromosome 1"/>
</dbReference>
<dbReference type="GO" id="GO:0005634">
    <property type="term" value="C:nucleus"/>
    <property type="evidence" value="ECO:0007669"/>
    <property type="project" value="UniProtKB-SubCell"/>
</dbReference>